<feature type="signal peptide" evidence="1">
    <location>
        <begin position="1"/>
        <end position="24"/>
    </location>
</feature>
<proteinExistence type="predicted"/>
<accession>A0A7G9RN38</accession>
<dbReference type="KEGG" id="drg:H9K76_21440"/>
<dbReference type="EMBL" id="CP060714">
    <property type="protein sequence ID" value="QNN57013.1"/>
    <property type="molecule type" value="Genomic_DNA"/>
</dbReference>
<gene>
    <name evidence="2" type="ORF">H9K76_21440</name>
</gene>
<dbReference type="AlphaFoldDB" id="A0A7G9RN38"/>
<evidence type="ECO:0000313" key="3">
    <source>
        <dbReference type="Proteomes" id="UP000515811"/>
    </source>
</evidence>
<reference evidence="2 3" key="1">
    <citation type="submission" date="2020-08" db="EMBL/GenBank/DDBJ databases">
        <title>Genome sequence of Diaphorobacter ruginosibacter DSM 27467T.</title>
        <authorList>
            <person name="Hyun D.-W."/>
            <person name="Bae J.-W."/>
        </authorList>
    </citation>
    <scope>NUCLEOTIDE SEQUENCE [LARGE SCALE GENOMIC DNA]</scope>
    <source>
        <strain evidence="2 3">DSM 27467</strain>
    </source>
</reference>
<keyword evidence="3" id="KW-1185">Reference proteome</keyword>
<keyword evidence="1" id="KW-0732">Signal</keyword>
<sequence>MAMNKKLGLAAAVAGLAAVLTGCAPPVPLTKNFEETSQYKVRAAGHWDAMSHDVAAQTREGLARSGFAADTPLYVAMPQNPSPFDAGFRDLLITRLTDAGAKVYTTPNQRLEVTYHAQVVKTPGHANVGIYTEETHPSGSNTEVILTTTVTHAGQYVSRKTDVYYLANADVPLFAKPNPMRPVDMKVVGQ</sequence>
<dbReference type="RefSeq" id="WP_187597278.1">
    <property type="nucleotide sequence ID" value="NZ_CP060714.1"/>
</dbReference>
<dbReference type="PROSITE" id="PS51257">
    <property type="entry name" value="PROKAR_LIPOPROTEIN"/>
    <property type="match status" value="1"/>
</dbReference>
<evidence type="ECO:0008006" key="4">
    <source>
        <dbReference type="Google" id="ProtNLM"/>
    </source>
</evidence>
<organism evidence="2 3">
    <name type="scientific">Diaphorobacter ruginosibacter</name>
    <dbReference type="NCBI Taxonomy" id="1715720"/>
    <lineage>
        <taxon>Bacteria</taxon>
        <taxon>Pseudomonadati</taxon>
        <taxon>Pseudomonadota</taxon>
        <taxon>Betaproteobacteria</taxon>
        <taxon>Burkholderiales</taxon>
        <taxon>Comamonadaceae</taxon>
        <taxon>Diaphorobacter</taxon>
    </lineage>
</organism>
<evidence type="ECO:0000256" key="1">
    <source>
        <dbReference type="SAM" id="SignalP"/>
    </source>
</evidence>
<evidence type="ECO:0000313" key="2">
    <source>
        <dbReference type="EMBL" id="QNN57013.1"/>
    </source>
</evidence>
<name>A0A7G9RN38_9BURK</name>
<protein>
    <recommendedName>
        <fullName evidence="4">FlgO domain-containing protein</fullName>
    </recommendedName>
</protein>
<dbReference type="Proteomes" id="UP000515811">
    <property type="component" value="Chromosome"/>
</dbReference>
<feature type="chain" id="PRO_5028856086" description="FlgO domain-containing protein" evidence="1">
    <location>
        <begin position="25"/>
        <end position="190"/>
    </location>
</feature>